<keyword evidence="4" id="KW-1185">Reference proteome</keyword>
<dbReference type="Gene3D" id="3.30.70.1820">
    <property type="entry name" value="L1 transposable element, RRM domain"/>
    <property type="match status" value="1"/>
</dbReference>
<evidence type="ECO:0000256" key="2">
    <source>
        <dbReference type="SAM" id="MobiDB-lite"/>
    </source>
</evidence>
<dbReference type="EMBL" id="VSWD01000013">
    <property type="protein sequence ID" value="KAK3083982.1"/>
    <property type="molecule type" value="Genomic_DNA"/>
</dbReference>
<gene>
    <name evidence="3" type="ORF">FSP39_006257</name>
</gene>
<comment type="caution">
    <text evidence="3">The sequence shown here is derived from an EMBL/GenBank/DDBJ whole genome shotgun (WGS) entry which is preliminary data.</text>
</comment>
<protein>
    <submittedName>
        <fullName evidence="3">Uncharacterized protein</fullName>
    </submittedName>
</protein>
<dbReference type="AlphaFoldDB" id="A0AA88XVS4"/>
<evidence type="ECO:0000256" key="1">
    <source>
        <dbReference type="SAM" id="Coils"/>
    </source>
</evidence>
<name>A0AA88XVS4_PINIB</name>
<dbReference type="Proteomes" id="UP001186944">
    <property type="component" value="Unassembled WGS sequence"/>
</dbReference>
<evidence type="ECO:0000313" key="4">
    <source>
        <dbReference type="Proteomes" id="UP001186944"/>
    </source>
</evidence>
<feature type="coiled-coil region" evidence="1">
    <location>
        <begin position="60"/>
        <end position="158"/>
    </location>
</feature>
<feature type="compositionally biased region" description="Polar residues" evidence="2">
    <location>
        <begin position="25"/>
        <end position="49"/>
    </location>
</feature>
<dbReference type="PANTHER" id="PTHR37445">
    <property type="entry name" value="PROTEIN CBG24663"/>
    <property type="match status" value="1"/>
</dbReference>
<evidence type="ECO:0000313" key="3">
    <source>
        <dbReference type="EMBL" id="KAK3083982.1"/>
    </source>
</evidence>
<reference evidence="3" key="1">
    <citation type="submission" date="2019-08" db="EMBL/GenBank/DDBJ databases">
        <title>The improved chromosome-level genome for the pearl oyster Pinctada fucata martensii using PacBio sequencing and Hi-C.</title>
        <authorList>
            <person name="Zheng Z."/>
        </authorList>
    </citation>
    <scope>NUCLEOTIDE SEQUENCE</scope>
    <source>
        <strain evidence="3">ZZ-2019</strain>
        <tissue evidence="3">Adductor muscle</tissue>
    </source>
</reference>
<dbReference type="PANTHER" id="PTHR37445:SF3">
    <property type="entry name" value="ZINC FINGER PHD-TYPE DOMAIN-CONTAINING PROTEIN"/>
    <property type="match status" value="1"/>
</dbReference>
<feature type="region of interest" description="Disordered" evidence="2">
    <location>
        <begin position="1"/>
        <end position="55"/>
    </location>
</feature>
<accession>A0AA88XVS4</accession>
<organism evidence="3 4">
    <name type="scientific">Pinctada imbricata</name>
    <name type="common">Atlantic pearl-oyster</name>
    <name type="synonym">Pinctada martensii</name>
    <dbReference type="NCBI Taxonomy" id="66713"/>
    <lineage>
        <taxon>Eukaryota</taxon>
        <taxon>Metazoa</taxon>
        <taxon>Spiralia</taxon>
        <taxon>Lophotrochozoa</taxon>
        <taxon>Mollusca</taxon>
        <taxon>Bivalvia</taxon>
        <taxon>Autobranchia</taxon>
        <taxon>Pteriomorphia</taxon>
        <taxon>Pterioida</taxon>
        <taxon>Pterioidea</taxon>
        <taxon>Pteriidae</taxon>
        <taxon>Pinctada</taxon>
    </lineage>
</organism>
<sequence length="319" mass="36586">MASGSNEPLTKSKYFSGKKNVSGARPSTRSSQSEHAGNTSSSHETSGNISLGEGDSNATLRRLESRLEKIEVAVDSVVKTEDLKKIVSSMITDIMKQQREEFELKLEKSEERQKKEISKLRGEIDDMRVETENLKELIAEKRCELQEAKRMAVSAVQKADEARKWANYNEQYSRKNNVKIFGLRESQDEDIEKEVIQFLQKEGDTTVRSEEIVAVHRIPGRENQARPILLKLKNSAVKGRVIRQRSEIKKKKLGIRLADDVTFENTKLMERLSAHEMIESTWFFNGSVYGKVCGTGRKVRFDINDEVEEKIRRSKNYRK</sequence>
<proteinExistence type="predicted"/>
<keyword evidence="1" id="KW-0175">Coiled coil</keyword>